<sequence>MRLPPERRDPGARTVTAPATGKADHSVAVAGFPFPFPKETYRYSTNVEPASVPRPTAAGSWGEHPVDIDHAYRDELAERARILSADPSRLQCLPHMVPAAWDAMFVLMEQLADAYPQHMSLTREGGGWHWHNGLLGIDRCFAVGETSSMPEGPLGFIGQQLQEDIVLLEQRDGELWADAGLVTFAADWSFGFDVGMSFLEIHGPVPRVHDEGVIPRAQAFLMRLEPGQSYRRTNWTLTVDGKLDTSTETYPEWGPDRTTLVDGPLAAVGDRLHLRTEVQHLIRLPESNAIMFLIRSYLLPFAALATVPEWAARTAEVLEELPADMAEYKGVTRTREAGIRWLREYGGVCEGSAAGAA</sequence>
<gene>
    <name evidence="2" type="ORF">F8O03_07080</name>
</gene>
<reference evidence="2 3" key="1">
    <citation type="submission" date="2019-09" db="EMBL/GenBank/DDBJ databases">
        <title>Phylogeny of genus Pseudoclavibacter and closely related genus.</title>
        <authorList>
            <person name="Li Y."/>
        </authorList>
    </citation>
    <scope>NUCLEOTIDE SEQUENCE [LARGE SCALE GENOMIC DNA]</scope>
    <source>
        <strain evidence="2 3">THG-MD12</strain>
    </source>
</reference>
<dbReference type="EMBL" id="WBJX01000002">
    <property type="protein sequence ID" value="KAB1638164.1"/>
    <property type="molecule type" value="Genomic_DNA"/>
</dbReference>
<name>A0A7J5B4S2_9MICO</name>
<feature type="compositionally biased region" description="Basic and acidic residues" evidence="1">
    <location>
        <begin position="1"/>
        <end position="11"/>
    </location>
</feature>
<evidence type="ECO:0000313" key="3">
    <source>
        <dbReference type="Proteomes" id="UP000490386"/>
    </source>
</evidence>
<organism evidence="2 3">
    <name type="scientific">Pseudoclavibacter terrae</name>
    <dbReference type="NCBI Taxonomy" id="1530195"/>
    <lineage>
        <taxon>Bacteria</taxon>
        <taxon>Bacillati</taxon>
        <taxon>Actinomycetota</taxon>
        <taxon>Actinomycetes</taxon>
        <taxon>Micrococcales</taxon>
        <taxon>Microbacteriaceae</taxon>
        <taxon>Pseudoclavibacter</taxon>
    </lineage>
</organism>
<dbReference type="AlphaFoldDB" id="A0A7J5B4S2"/>
<dbReference type="Proteomes" id="UP000490386">
    <property type="component" value="Unassembled WGS sequence"/>
</dbReference>
<evidence type="ECO:0000313" key="2">
    <source>
        <dbReference type="EMBL" id="KAB1638164.1"/>
    </source>
</evidence>
<dbReference type="InterPro" id="IPR021848">
    <property type="entry name" value="HODM_asu-like"/>
</dbReference>
<feature type="region of interest" description="Disordered" evidence="1">
    <location>
        <begin position="1"/>
        <end position="20"/>
    </location>
</feature>
<dbReference type="Pfam" id="PF11927">
    <property type="entry name" value="HODM_asu-like"/>
    <property type="match status" value="1"/>
</dbReference>
<dbReference type="OrthoDB" id="5242510at2"/>
<keyword evidence="3" id="KW-1185">Reference proteome</keyword>
<proteinExistence type="predicted"/>
<comment type="caution">
    <text evidence="2">The sequence shown here is derived from an EMBL/GenBank/DDBJ whole genome shotgun (WGS) entry which is preliminary data.</text>
</comment>
<evidence type="ECO:0000256" key="1">
    <source>
        <dbReference type="SAM" id="MobiDB-lite"/>
    </source>
</evidence>
<protein>
    <submittedName>
        <fullName evidence="2">DUF3445 domain-containing protein</fullName>
    </submittedName>
</protein>
<accession>A0A7J5B4S2</accession>